<dbReference type="FunFam" id="3.30.200.20:FF:000327">
    <property type="entry name" value="Cysteine-rich receptor-like protein kinase 10"/>
    <property type="match status" value="1"/>
</dbReference>
<dbReference type="AlphaFoldDB" id="A0AAN7JX64"/>
<dbReference type="InterPro" id="IPR001245">
    <property type="entry name" value="Ser-Thr/Tyr_kinase_cat_dom"/>
</dbReference>
<keyword evidence="2" id="KW-0808">Transferase</keyword>
<evidence type="ECO:0000313" key="11">
    <source>
        <dbReference type="Proteomes" id="UP001345219"/>
    </source>
</evidence>
<keyword evidence="4" id="KW-0418">Kinase</keyword>
<evidence type="ECO:0000256" key="2">
    <source>
        <dbReference type="ARBA" id="ARBA00022679"/>
    </source>
</evidence>
<keyword evidence="5 6" id="KW-0067">ATP-binding</keyword>
<dbReference type="Gene3D" id="3.30.200.20">
    <property type="entry name" value="Phosphorylase Kinase, domain 1"/>
    <property type="match status" value="1"/>
</dbReference>
<dbReference type="Pfam" id="PF07714">
    <property type="entry name" value="PK_Tyr_Ser-Thr"/>
    <property type="match status" value="1"/>
</dbReference>
<organism evidence="10 11">
    <name type="scientific">Trapa incisa</name>
    <dbReference type="NCBI Taxonomy" id="236973"/>
    <lineage>
        <taxon>Eukaryota</taxon>
        <taxon>Viridiplantae</taxon>
        <taxon>Streptophyta</taxon>
        <taxon>Embryophyta</taxon>
        <taxon>Tracheophyta</taxon>
        <taxon>Spermatophyta</taxon>
        <taxon>Magnoliopsida</taxon>
        <taxon>eudicotyledons</taxon>
        <taxon>Gunneridae</taxon>
        <taxon>Pentapetalae</taxon>
        <taxon>rosids</taxon>
        <taxon>malvids</taxon>
        <taxon>Myrtales</taxon>
        <taxon>Lythraceae</taxon>
        <taxon>Trapa</taxon>
    </lineage>
</organism>
<evidence type="ECO:0000256" key="4">
    <source>
        <dbReference type="ARBA" id="ARBA00022777"/>
    </source>
</evidence>
<proteinExistence type="inferred from homology"/>
<keyword evidence="1 7" id="KW-0723">Serine/threonine-protein kinase</keyword>
<evidence type="ECO:0000256" key="8">
    <source>
        <dbReference type="SAM" id="MobiDB-lite"/>
    </source>
</evidence>
<evidence type="ECO:0000256" key="3">
    <source>
        <dbReference type="ARBA" id="ARBA00022741"/>
    </source>
</evidence>
<dbReference type="Proteomes" id="UP001345219">
    <property type="component" value="Chromosome 2"/>
</dbReference>
<dbReference type="InterPro" id="IPR052059">
    <property type="entry name" value="CR_Ser/Thr_kinase"/>
</dbReference>
<gene>
    <name evidence="10" type="ORF">SAY87_002599</name>
</gene>
<evidence type="ECO:0000256" key="1">
    <source>
        <dbReference type="ARBA" id="ARBA00022527"/>
    </source>
</evidence>
<name>A0AAN7JX64_9MYRT</name>
<evidence type="ECO:0000256" key="5">
    <source>
        <dbReference type="ARBA" id="ARBA00022840"/>
    </source>
</evidence>
<evidence type="ECO:0000256" key="7">
    <source>
        <dbReference type="RuleBase" id="RU000304"/>
    </source>
</evidence>
<protein>
    <recommendedName>
        <fullName evidence="9">Protein kinase domain-containing protein</fullName>
    </recommendedName>
</protein>
<dbReference type="PROSITE" id="PS00108">
    <property type="entry name" value="PROTEIN_KINASE_ST"/>
    <property type="match status" value="1"/>
</dbReference>
<dbReference type="InterPro" id="IPR008271">
    <property type="entry name" value="Ser/Thr_kinase_AS"/>
</dbReference>
<dbReference type="PROSITE" id="PS00107">
    <property type="entry name" value="PROTEIN_KINASE_ATP"/>
    <property type="match status" value="1"/>
</dbReference>
<dbReference type="InterPro" id="IPR017441">
    <property type="entry name" value="Protein_kinase_ATP_BS"/>
</dbReference>
<sequence length="407" mass="45450">MSKSMNFVMNLLKPLKLGSGKEGQSEEDWNQIAAQEQKHFSFESLVAATKDFHHTHKLGQGGFGSVYRGKLNDGREIAVKKLSLTSIQGKKEFVNEVKLLARVQHRNVVNLLGYCIHGEEKLLVYEYVINQSLEKHFFKSPRKEELNWKRLHDIISGIAKGLLYLHEESHSCIIHRDIKASNILLDEKWVPKIADFGMARLFPENQTHVNTRIVGTSGYMAPEYMMHGYLSKAADVFSFGVVVLELISGRRNSSIDLDVDAHNLVDWAYKQYKKGRSLEIVERTLAASEATDQIAKCIQVGLLCVQSNPKLRPDMGRVVVMLSRKHGTLDDLQISRPGLPGVRYRRSHHGQGYSSASDSQSLSHSTSNTYGSSSGVSTRTTTTTSRSPSTPAGATPARDRGKRPMVS</sequence>
<evidence type="ECO:0000313" key="10">
    <source>
        <dbReference type="EMBL" id="KAK4754495.1"/>
    </source>
</evidence>
<feature type="compositionally biased region" description="Low complexity" evidence="8">
    <location>
        <begin position="354"/>
        <end position="396"/>
    </location>
</feature>
<accession>A0AAN7JX64</accession>
<dbReference type="Gene3D" id="1.10.510.10">
    <property type="entry name" value="Transferase(Phosphotransferase) domain 1"/>
    <property type="match status" value="1"/>
</dbReference>
<dbReference type="EMBL" id="JAXIOK010000015">
    <property type="protein sequence ID" value="KAK4754495.1"/>
    <property type="molecule type" value="Genomic_DNA"/>
</dbReference>
<comment type="caution">
    <text evidence="10">The sequence shown here is derived from an EMBL/GenBank/DDBJ whole genome shotgun (WGS) entry which is preliminary data.</text>
</comment>
<dbReference type="CDD" id="cd14066">
    <property type="entry name" value="STKc_IRAK"/>
    <property type="match status" value="1"/>
</dbReference>
<dbReference type="FunFam" id="1.10.510.10:FF:000336">
    <property type="entry name" value="Cysteine-rich receptor-like protein kinase 2"/>
    <property type="match status" value="1"/>
</dbReference>
<dbReference type="PROSITE" id="PS50011">
    <property type="entry name" value="PROTEIN_KINASE_DOM"/>
    <property type="match status" value="1"/>
</dbReference>
<evidence type="ECO:0000259" key="9">
    <source>
        <dbReference type="PROSITE" id="PS50011"/>
    </source>
</evidence>
<reference evidence="10 11" key="1">
    <citation type="journal article" date="2023" name="Hortic Res">
        <title>Pangenome of water caltrop reveals structural variations and asymmetric subgenome divergence after allopolyploidization.</title>
        <authorList>
            <person name="Zhang X."/>
            <person name="Chen Y."/>
            <person name="Wang L."/>
            <person name="Yuan Y."/>
            <person name="Fang M."/>
            <person name="Shi L."/>
            <person name="Lu R."/>
            <person name="Comes H.P."/>
            <person name="Ma Y."/>
            <person name="Chen Y."/>
            <person name="Huang G."/>
            <person name="Zhou Y."/>
            <person name="Zheng Z."/>
            <person name="Qiu Y."/>
        </authorList>
    </citation>
    <scope>NUCLEOTIDE SEQUENCE [LARGE SCALE GENOMIC DNA]</scope>
    <source>
        <tissue evidence="10">Roots</tissue>
    </source>
</reference>
<keyword evidence="3 6" id="KW-0547">Nucleotide-binding</keyword>
<keyword evidence="11" id="KW-1185">Reference proteome</keyword>
<dbReference type="InterPro" id="IPR000719">
    <property type="entry name" value="Prot_kinase_dom"/>
</dbReference>
<dbReference type="SMART" id="SM00220">
    <property type="entry name" value="S_TKc"/>
    <property type="match status" value="1"/>
</dbReference>
<comment type="similarity">
    <text evidence="7">Belongs to the protein kinase superfamily.</text>
</comment>
<dbReference type="GO" id="GO:0004674">
    <property type="term" value="F:protein serine/threonine kinase activity"/>
    <property type="evidence" value="ECO:0007669"/>
    <property type="project" value="UniProtKB-KW"/>
</dbReference>
<dbReference type="GO" id="GO:0005524">
    <property type="term" value="F:ATP binding"/>
    <property type="evidence" value="ECO:0007669"/>
    <property type="project" value="UniProtKB-UniRule"/>
</dbReference>
<dbReference type="PANTHER" id="PTHR47973">
    <property type="entry name" value="CYSTEINE-RICH RECEPTOR-LIKE PROTEIN KINASE 3"/>
    <property type="match status" value="1"/>
</dbReference>
<feature type="domain" description="Protein kinase" evidence="9">
    <location>
        <begin position="52"/>
        <end position="329"/>
    </location>
</feature>
<dbReference type="InterPro" id="IPR011009">
    <property type="entry name" value="Kinase-like_dom_sf"/>
</dbReference>
<feature type="binding site" evidence="6">
    <location>
        <position position="81"/>
    </location>
    <ligand>
        <name>ATP</name>
        <dbReference type="ChEBI" id="CHEBI:30616"/>
    </ligand>
</feature>
<evidence type="ECO:0000256" key="6">
    <source>
        <dbReference type="PROSITE-ProRule" id="PRU10141"/>
    </source>
</evidence>
<feature type="region of interest" description="Disordered" evidence="8">
    <location>
        <begin position="332"/>
        <end position="407"/>
    </location>
</feature>
<dbReference type="SUPFAM" id="SSF56112">
    <property type="entry name" value="Protein kinase-like (PK-like)"/>
    <property type="match status" value="1"/>
</dbReference>